<protein>
    <submittedName>
        <fullName evidence="2">Uncharacterized protein</fullName>
    </submittedName>
</protein>
<accession>C9VXK3</accession>
<name>C9VXK3_PERCH</name>
<dbReference type="EMBL" id="EU156004">
    <property type="protein sequence ID" value="ABY27175.1"/>
    <property type="molecule type" value="mRNA"/>
</dbReference>
<feature type="compositionally biased region" description="Polar residues" evidence="1">
    <location>
        <begin position="62"/>
        <end position="73"/>
    </location>
</feature>
<proteinExistence type="evidence at transcript level"/>
<dbReference type="AlphaFoldDB" id="C9VXK3"/>
<feature type="region of interest" description="Disordered" evidence="1">
    <location>
        <begin position="41"/>
        <end position="73"/>
    </location>
</feature>
<evidence type="ECO:0000256" key="1">
    <source>
        <dbReference type="SAM" id="MobiDB-lite"/>
    </source>
</evidence>
<evidence type="ECO:0000313" key="2">
    <source>
        <dbReference type="EMBL" id="ABY27175.1"/>
    </source>
</evidence>
<organism evidence="2">
    <name type="scientific">Perkinsus chesapeaki</name>
    <name type="common">Clam parasite</name>
    <name type="synonym">Perkinsus andrewsi</name>
    <dbReference type="NCBI Taxonomy" id="330153"/>
    <lineage>
        <taxon>Eukaryota</taxon>
        <taxon>Sar</taxon>
        <taxon>Alveolata</taxon>
        <taxon>Perkinsozoa</taxon>
        <taxon>Perkinsea</taxon>
        <taxon>Perkinsida</taxon>
        <taxon>Perkinsidae</taxon>
        <taxon>Perkinsus</taxon>
    </lineage>
</organism>
<sequence>MSSASDLPVPTILFGRDTFRDAEQRGWEEYEEKRRMADWMARKDHKRRRMSETGCPKRQRKSSLITDVTMDTD</sequence>
<reference evidence="2" key="1">
    <citation type="submission" date="2007-09" db="EMBL/GenBank/DDBJ databases">
        <title>Perkinsus SLRNA.</title>
        <authorList>
            <person name="Zhang H."/>
            <person name="Lin S."/>
        </authorList>
    </citation>
    <scope>NUCLEOTIDE SEQUENCE</scope>
    <source>
        <strain evidence="2">Pch_cDNA38</strain>
    </source>
</reference>